<dbReference type="EMBL" id="BAAAQW010000006">
    <property type="protein sequence ID" value="GAA2200744.1"/>
    <property type="molecule type" value="Genomic_DNA"/>
</dbReference>
<evidence type="ECO:0000313" key="3">
    <source>
        <dbReference type="Proteomes" id="UP001500432"/>
    </source>
</evidence>
<accession>A0ABP5NMH9</accession>
<comment type="caution">
    <text evidence="2">The sequence shown here is derived from an EMBL/GenBank/DDBJ whole genome shotgun (WGS) entry which is preliminary data.</text>
</comment>
<evidence type="ECO:0000313" key="2">
    <source>
        <dbReference type="EMBL" id="GAA2200744.1"/>
    </source>
</evidence>
<dbReference type="Proteomes" id="UP001500432">
    <property type="component" value="Unassembled WGS sequence"/>
</dbReference>
<feature type="compositionally biased region" description="Basic and acidic residues" evidence="1">
    <location>
        <begin position="11"/>
        <end position="25"/>
    </location>
</feature>
<keyword evidence="3" id="KW-1185">Reference proteome</keyword>
<sequence>MQEPVASVVDEDPHGPARILRAGDGEREPLGIREVDIHDLDLHPVLRTEPAGRGFKAFAVAGDQDQIVSLGRELAGEFGP</sequence>
<name>A0ABP5NMH9_9MICC</name>
<evidence type="ECO:0000256" key="1">
    <source>
        <dbReference type="SAM" id="MobiDB-lite"/>
    </source>
</evidence>
<gene>
    <name evidence="2" type="ORF">GCM10009849_22420</name>
</gene>
<feature type="region of interest" description="Disordered" evidence="1">
    <location>
        <begin position="1"/>
        <end position="25"/>
    </location>
</feature>
<reference evidence="3" key="1">
    <citation type="journal article" date="2019" name="Int. J. Syst. Evol. Microbiol.">
        <title>The Global Catalogue of Microorganisms (GCM) 10K type strain sequencing project: providing services to taxonomists for standard genome sequencing and annotation.</title>
        <authorList>
            <consortium name="The Broad Institute Genomics Platform"/>
            <consortium name="The Broad Institute Genome Sequencing Center for Infectious Disease"/>
            <person name="Wu L."/>
            <person name="Ma J."/>
        </authorList>
    </citation>
    <scope>NUCLEOTIDE SEQUENCE [LARGE SCALE GENOMIC DNA]</scope>
    <source>
        <strain evidence="3">JCM 16034</strain>
    </source>
</reference>
<organism evidence="2 3">
    <name type="scientific">Sinomonas flava</name>
    <dbReference type="NCBI Taxonomy" id="496857"/>
    <lineage>
        <taxon>Bacteria</taxon>
        <taxon>Bacillati</taxon>
        <taxon>Actinomycetota</taxon>
        <taxon>Actinomycetes</taxon>
        <taxon>Micrococcales</taxon>
        <taxon>Micrococcaceae</taxon>
        <taxon>Sinomonas</taxon>
    </lineage>
</organism>
<protein>
    <submittedName>
        <fullName evidence="2">Uncharacterized protein</fullName>
    </submittedName>
</protein>
<proteinExistence type="predicted"/>